<comment type="caution">
    <text evidence="1">The sequence shown here is derived from an EMBL/GenBank/DDBJ whole genome shotgun (WGS) entry which is preliminary data.</text>
</comment>
<evidence type="ECO:0000313" key="2">
    <source>
        <dbReference type="Proteomes" id="UP001145114"/>
    </source>
</evidence>
<name>A0ACC1H6E8_9FUNG</name>
<accession>A0ACC1H6E8</accession>
<gene>
    <name evidence="1" type="ORF">EV182_008944</name>
</gene>
<feature type="non-terminal residue" evidence="1">
    <location>
        <position position="155"/>
    </location>
</feature>
<protein>
    <submittedName>
        <fullName evidence="1">Uncharacterized protein</fullName>
    </submittedName>
</protein>
<dbReference type="Proteomes" id="UP001145114">
    <property type="component" value="Unassembled WGS sequence"/>
</dbReference>
<proteinExistence type="predicted"/>
<keyword evidence="2" id="KW-1185">Reference proteome</keyword>
<evidence type="ECO:0000313" key="1">
    <source>
        <dbReference type="EMBL" id="KAJ1669039.1"/>
    </source>
</evidence>
<reference evidence="1" key="1">
    <citation type="submission" date="2022-06" db="EMBL/GenBank/DDBJ databases">
        <title>Phylogenomic reconstructions and comparative analyses of Kickxellomycotina fungi.</title>
        <authorList>
            <person name="Reynolds N.K."/>
            <person name="Stajich J.E."/>
            <person name="Barry K."/>
            <person name="Grigoriev I.V."/>
            <person name="Crous P."/>
            <person name="Smith M.E."/>
        </authorList>
    </citation>
    <scope>NUCLEOTIDE SEQUENCE</scope>
    <source>
        <strain evidence="1">RSA 2271</strain>
    </source>
</reference>
<dbReference type="EMBL" id="JAMZIH010010232">
    <property type="protein sequence ID" value="KAJ1669039.1"/>
    <property type="molecule type" value="Genomic_DNA"/>
</dbReference>
<feature type="non-terminal residue" evidence="1">
    <location>
        <position position="1"/>
    </location>
</feature>
<organism evidence="1 2">
    <name type="scientific">Spiromyces aspiralis</name>
    <dbReference type="NCBI Taxonomy" id="68401"/>
    <lineage>
        <taxon>Eukaryota</taxon>
        <taxon>Fungi</taxon>
        <taxon>Fungi incertae sedis</taxon>
        <taxon>Zoopagomycota</taxon>
        <taxon>Kickxellomycotina</taxon>
        <taxon>Kickxellomycetes</taxon>
        <taxon>Kickxellales</taxon>
        <taxon>Kickxellaceae</taxon>
        <taxon>Spiromyces</taxon>
    </lineage>
</organism>
<sequence>GGSADGPTQDAGIGLESDDSDDDVAYGDELLLTPNSRDPSSRIEELMAVQKELERVITQDPSNNYFVFYYLEATMALELRDEVDRATKTLEELLNVSPNDPALLQMVIRLLERQGRSYEPKWVECIKALLRVDPCASVGLYLKPWVRYINENDTD</sequence>